<sequence>MSLTFSELSSILFYGDVDMDNAIDREEGAGFDFSPKSDRSPSEDVGLHCDSTNDPIIGSVSHGEDNDMNWNWNGEAEDTPLHDNSFLHESSSLHEHSPILDDSPFLDNTSIFDDTPVLNDSPLHDETPLLYESPLHDDTSYLDDDSPIHDYNLSELLTEEDAAFDYDTPTYGSLETTEPPPLNSDTVEQWNPVYQPVYDYDPLWTFEGIDDVAEKIGDENMEVSDDGYPSPEEHHTPRNVPQYTSDRSDYLYPSPSPDDSLPSSPHLLDPSFSPSPPSCHLPHFLHLPPPPTFIPDQSAFSWWTHKVDKATSDHVNYMRPDATLDGKTKHVYHPLHGFGMNQQLYDIKERNQWTTEMKQHCARVLDSIDPKMVNNNLKMALNKLISSKLSAIEVSSMYGLQIKTLARQDSSTWAPMPRYQRVKTKDVEMGEVEKKIDIVTQYGLRRKRVTPKVAQIFAAEEEVIIPPTKERDMQSLALCFALAFPLLSIMPGWEDMRAVKETINTINNAIEDGKRPMHKHIPKCDFVLDIETDVIPYYRAIIEQMKEKDLSHLVETRRVMIPSMPHVGSRQIIRRSTMRTKKNTSPKE</sequence>
<feature type="compositionally biased region" description="Low complexity" evidence="1">
    <location>
        <begin position="250"/>
        <end position="272"/>
    </location>
</feature>
<dbReference type="AlphaFoldDB" id="A0AAV5WBS4"/>
<proteinExistence type="predicted"/>
<evidence type="ECO:0000256" key="1">
    <source>
        <dbReference type="SAM" id="MobiDB-lite"/>
    </source>
</evidence>
<accession>A0AAV5WBS4</accession>
<dbReference type="EMBL" id="BTSY01000005">
    <property type="protein sequence ID" value="GMT28169.1"/>
    <property type="molecule type" value="Genomic_DNA"/>
</dbReference>
<evidence type="ECO:0000313" key="2">
    <source>
        <dbReference type="EMBL" id="GMT28169.1"/>
    </source>
</evidence>
<feature type="region of interest" description="Disordered" evidence="1">
    <location>
        <begin position="167"/>
        <end position="186"/>
    </location>
</feature>
<dbReference type="Proteomes" id="UP001432322">
    <property type="component" value="Unassembled WGS sequence"/>
</dbReference>
<comment type="caution">
    <text evidence="2">The sequence shown here is derived from an EMBL/GenBank/DDBJ whole genome shotgun (WGS) entry which is preliminary data.</text>
</comment>
<organism evidence="2 3">
    <name type="scientific">Pristionchus fissidentatus</name>
    <dbReference type="NCBI Taxonomy" id="1538716"/>
    <lineage>
        <taxon>Eukaryota</taxon>
        <taxon>Metazoa</taxon>
        <taxon>Ecdysozoa</taxon>
        <taxon>Nematoda</taxon>
        <taxon>Chromadorea</taxon>
        <taxon>Rhabditida</taxon>
        <taxon>Rhabditina</taxon>
        <taxon>Diplogasteromorpha</taxon>
        <taxon>Diplogasteroidea</taxon>
        <taxon>Neodiplogasteridae</taxon>
        <taxon>Pristionchus</taxon>
    </lineage>
</organism>
<protein>
    <submittedName>
        <fullName evidence="2">Uncharacterized protein</fullName>
    </submittedName>
</protein>
<feature type="region of interest" description="Disordered" evidence="1">
    <location>
        <begin position="221"/>
        <end position="274"/>
    </location>
</feature>
<gene>
    <name evidence="2" type="ORF">PFISCL1PPCAC_19466</name>
</gene>
<evidence type="ECO:0000313" key="3">
    <source>
        <dbReference type="Proteomes" id="UP001432322"/>
    </source>
</evidence>
<name>A0AAV5WBS4_9BILA</name>
<reference evidence="2" key="1">
    <citation type="submission" date="2023-10" db="EMBL/GenBank/DDBJ databases">
        <title>Genome assembly of Pristionchus species.</title>
        <authorList>
            <person name="Yoshida K."/>
            <person name="Sommer R.J."/>
        </authorList>
    </citation>
    <scope>NUCLEOTIDE SEQUENCE</scope>
    <source>
        <strain evidence="2">RS5133</strain>
    </source>
</reference>
<keyword evidence="3" id="KW-1185">Reference proteome</keyword>